<dbReference type="OrthoDB" id="2019149at2759"/>
<organism evidence="1 2">
    <name type="scientific">Protea cynaroides</name>
    <dbReference type="NCBI Taxonomy" id="273540"/>
    <lineage>
        <taxon>Eukaryota</taxon>
        <taxon>Viridiplantae</taxon>
        <taxon>Streptophyta</taxon>
        <taxon>Embryophyta</taxon>
        <taxon>Tracheophyta</taxon>
        <taxon>Spermatophyta</taxon>
        <taxon>Magnoliopsida</taxon>
        <taxon>Proteales</taxon>
        <taxon>Proteaceae</taxon>
        <taxon>Protea</taxon>
    </lineage>
</organism>
<dbReference type="Proteomes" id="UP001141806">
    <property type="component" value="Unassembled WGS sequence"/>
</dbReference>
<gene>
    <name evidence="1" type="ORF">NE237_005162</name>
</gene>
<keyword evidence="2" id="KW-1185">Reference proteome</keyword>
<dbReference type="EMBL" id="JAMYWD010000005">
    <property type="protein sequence ID" value="KAJ4972063.1"/>
    <property type="molecule type" value="Genomic_DNA"/>
</dbReference>
<sequence length="124" mass="13700">MKFENVADPEGHQAVALHVTRDKAAFFDCKMEMKTTHVNLCYNEGSLNSETPIPSLHLAEVFITAGSGSCFSQDFLFEDVDADGAMYNGETTNLLHGGDEELRSRSKHSDEIIMLRLQSGKICS</sequence>
<evidence type="ECO:0000313" key="2">
    <source>
        <dbReference type="Proteomes" id="UP001141806"/>
    </source>
</evidence>
<reference evidence="1" key="1">
    <citation type="journal article" date="2023" name="Plant J.">
        <title>The genome of the king protea, Protea cynaroides.</title>
        <authorList>
            <person name="Chang J."/>
            <person name="Duong T.A."/>
            <person name="Schoeman C."/>
            <person name="Ma X."/>
            <person name="Roodt D."/>
            <person name="Barker N."/>
            <person name="Li Z."/>
            <person name="Van de Peer Y."/>
            <person name="Mizrachi E."/>
        </authorList>
    </citation>
    <scope>NUCLEOTIDE SEQUENCE</scope>
    <source>
        <tissue evidence="1">Young leaves</tissue>
    </source>
</reference>
<name>A0A9Q0KK03_9MAGN</name>
<proteinExistence type="predicted"/>
<comment type="caution">
    <text evidence="1">The sequence shown here is derived from an EMBL/GenBank/DDBJ whole genome shotgun (WGS) entry which is preliminary data.</text>
</comment>
<protein>
    <submittedName>
        <fullName evidence="1">Uncharacterized protein</fullName>
    </submittedName>
</protein>
<accession>A0A9Q0KK03</accession>
<evidence type="ECO:0000313" key="1">
    <source>
        <dbReference type="EMBL" id="KAJ4972063.1"/>
    </source>
</evidence>
<dbReference type="AlphaFoldDB" id="A0A9Q0KK03"/>